<sequence>MPDGVQRAGGTGSLLSLRGVSRRNGLVQVLNGIDLDLPGGQVTVLLGPSGAGKTVLCRAVDGSERIDSGSITLDGIPLRRRRRFGRGDGRGGIAPVAEPGSLPAHRTVLRNVAAGRGNGSPWRWRPGRAHEELRAPALLARVGAADYAAHFPWELPVELRQRVAIARALASAPAVLLVDLPTAAAAPQTPPVATSPPVASAPHAPQTPALPALPALLRGIAADGLAVLVTTGDPGFARTAADRVVFMEGGRIIEQGAPEEFFTTPRTARARAFLSTTATG</sequence>
<feature type="domain" description="ABC transporter" evidence="8">
    <location>
        <begin position="15"/>
        <end position="274"/>
    </location>
</feature>
<keyword evidence="10" id="KW-1185">Reference proteome</keyword>
<keyword evidence="7" id="KW-0472">Membrane</keyword>
<dbReference type="EMBL" id="JBHFAB010000021">
    <property type="protein sequence ID" value="MFC1419892.1"/>
    <property type="molecule type" value="Genomic_DNA"/>
</dbReference>
<dbReference type="InterPro" id="IPR027417">
    <property type="entry name" value="P-loop_NTPase"/>
</dbReference>
<comment type="subcellular location">
    <subcellularLocation>
        <location evidence="1">Cell membrane</location>
        <topology evidence="1">Peripheral membrane protein</topology>
    </subcellularLocation>
</comment>
<keyword evidence="5" id="KW-0547">Nucleotide-binding</keyword>
<dbReference type="SMART" id="SM00382">
    <property type="entry name" value="AAA"/>
    <property type="match status" value="1"/>
</dbReference>
<dbReference type="InterPro" id="IPR003439">
    <property type="entry name" value="ABC_transporter-like_ATP-bd"/>
</dbReference>
<accession>A0ABV6W1L4</accession>
<evidence type="ECO:0000256" key="3">
    <source>
        <dbReference type="ARBA" id="ARBA00022448"/>
    </source>
</evidence>
<evidence type="ECO:0000256" key="2">
    <source>
        <dbReference type="ARBA" id="ARBA00005417"/>
    </source>
</evidence>
<evidence type="ECO:0000256" key="6">
    <source>
        <dbReference type="ARBA" id="ARBA00022840"/>
    </source>
</evidence>
<dbReference type="GO" id="GO:0005524">
    <property type="term" value="F:ATP binding"/>
    <property type="evidence" value="ECO:0007669"/>
    <property type="project" value="UniProtKB-KW"/>
</dbReference>
<protein>
    <submittedName>
        <fullName evidence="9">ATP-binding cassette domain-containing protein</fullName>
    </submittedName>
</protein>
<reference evidence="9 10" key="1">
    <citation type="submission" date="2024-09" db="EMBL/GenBank/DDBJ databases">
        <authorList>
            <person name="Lee S.D."/>
        </authorList>
    </citation>
    <scope>NUCLEOTIDE SEQUENCE [LARGE SCALE GENOMIC DNA]</scope>
    <source>
        <strain evidence="9 10">N8-3</strain>
    </source>
</reference>
<name>A0ABV6W1L4_9ACTN</name>
<evidence type="ECO:0000313" key="10">
    <source>
        <dbReference type="Proteomes" id="UP001592531"/>
    </source>
</evidence>
<comment type="similarity">
    <text evidence="2">Belongs to the ABC transporter superfamily.</text>
</comment>
<dbReference type="Gene3D" id="3.40.50.300">
    <property type="entry name" value="P-loop containing nucleotide triphosphate hydrolases"/>
    <property type="match status" value="1"/>
</dbReference>
<keyword evidence="4" id="KW-1003">Cell membrane</keyword>
<gene>
    <name evidence="9" type="ORF">ACEZDE_25110</name>
</gene>
<evidence type="ECO:0000256" key="7">
    <source>
        <dbReference type="ARBA" id="ARBA00023136"/>
    </source>
</evidence>
<dbReference type="Pfam" id="PF00005">
    <property type="entry name" value="ABC_tran"/>
    <property type="match status" value="1"/>
</dbReference>
<evidence type="ECO:0000256" key="4">
    <source>
        <dbReference type="ARBA" id="ARBA00022475"/>
    </source>
</evidence>
<dbReference type="InterPro" id="IPR050086">
    <property type="entry name" value="MetN_ABC_transporter-like"/>
</dbReference>
<evidence type="ECO:0000259" key="8">
    <source>
        <dbReference type="PROSITE" id="PS50893"/>
    </source>
</evidence>
<dbReference type="PROSITE" id="PS50893">
    <property type="entry name" value="ABC_TRANSPORTER_2"/>
    <property type="match status" value="1"/>
</dbReference>
<proteinExistence type="inferred from homology"/>
<dbReference type="PANTHER" id="PTHR43166:SF9">
    <property type="entry name" value="GLUTAMATE_ASPARTATE IMPORT ATP-BINDING PROTEIN GLTL"/>
    <property type="match status" value="1"/>
</dbReference>
<keyword evidence="6 9" id="KW-0067">ATP-binding</keyword>
<dbReference type="PANTHER" id="PTHR43166">
    <property type="entry name" value="AMINO ACID IMPORT ATP-BINDING PROTEIN"/>
    <property type="match status" value="1"/>
</dbReference>
<dbReference type="Proteomes" id="UP001592531">
    <property type="component" value="Unassembled WGS sequence"/>
</dbReference>
<comment type="caution">
    <text evidence="9">The sequence shown here is derived from an EMBL/GenBank/DDBJ whole genome shotgun (WGS) entry which is preliminary data.</text>
</comment>
<evidence type="ECO:0000256" key="1">
    <source>
        <dbReference type="ARBA" id="ARBA00004202"/>
    </source>
</evidence>
<organism evidence="9 10">
    <name type="scientific">Streptacidiphilus cavernicola</name>
    <dbReference type="NCBI Taxonomy" id="3342716"/>
    <lineage>
        <taxon>Bacteria</taxon>
        <taxon>Bacillati</taxon>
        <taxon>Actinomycetota</taxon>
        <taxon>Actinomycetes</taxon>
        <taxon>Kitasatosporales</taxon>
        <taxon>Streptomycetaceae</taxon>
        <taxon>Streptacidiphilus</taxon>
    </lineage>
</organism>
<dbReference type="InterPro" id="IPR003593">
    <property type="entry name" value="AAA+_ATPase"/>
</dbReference>
<evidence type="ECO:0000256" key="5">
    <source>
        <dbReference type="ARBA" id="ARBA00022741"/>
    </source>
</evidence>
<dbReference type="RefSeq" id="WP_380540052.1">
    <property type="nucleotide sequence ID" value="NZ_JBHFAB010000021.1"/>
</dbReference>
<keyword evidence="3" id="KW-0813">Transport</keyword>
<dbReference type="SUPFAM" id="SSF52540">
    <property type="entry name" value="P-loop containing nucleoside triphosphate hydrolases"/>
    <property type="match status" value="1"/>
</dbReference>
<evidence type="ECO:0000313" key="9">
    <source>
        <dbReference type="EMBL" id="MFC1419892.1"/>
    </source>
</evidence>